<protein>
    <recommendedName>
        <fullName evidence="2">Bacterial type II secretion system protein E domain-containing protein</fullName>
    </recommendedName>
</protein>
<dbReference type="Gene3D" id="3.30.450.380">
    <property type="match status" value="1"/>
</dbReference>
<dbReference type="CDD" id="cd00060">
    <property type="entry name" value="FHA"/>
    <property type="match status" value="1"/>
</dbReference>
<dbReference type="SUPFAM" id="SSF49879">
    <property type="entry name" value="SMAD/FHA domain"/>
    <property type="match status" value="1"/>
</dbReference>
<organism evidence="3 4">
    <name type="scientific">Acidithiobacillus thiooxidans ATCC 19377</name>
    <dbReference type="NCBI Taxonomy" id="637390"/>
    <lineage>
        <taxon>Bacteria</taxon>
        <taxon>Pseudomonadati</taxon>
        <taxon>Pseudomonadota</taxon>
        <taxon>Acidithiobacillia</taxon>
        <taxon>Acidithiobacillales</taxon>
        <taxon>Acidithiobacillaceae</taxon>
        <taxon>Acidithiobacillus</taxon>
    </lineage>
</organism>
<dbReference type="CDD" id="cd01130">
    <property type="entry name" value="VirB11-like_ATPase"/>
    <property type="match status" value="1"/>
</dbReference>
<dbReference type="Gene3D" id="3.40.50.300">
    <property type="entry name" value="P-loop containing nucleotide triphosphate hydrolases"/>
    <property type="match status" value="1"/>
</dbReference>
<gene>
    <name evidence="3" type="ORF">GCD22_03456</name>
</gene>
<accession>A0A5P9XV38</accession>
<dbReference type="InterPro" id="IPR027417">
    <property type="entry name" value="P-loop_NTPase"/>
</dbReference>
<evidence type="ECO:0000256" key="1">
    <source>
        <dbReference type="ARBA" id="ARBA00006611"/>
    </source>
</evidence>
<dbReference type="EMBL" id="CP045571">
    <property type="protein sequence ID" value="QFX97519.1"/>
    <property type="molecule type" value="Genomic_DNA"/>
</dbReference>
<feature type="domain" description="Bacterial type II secretion system protein E" evidence="2">
    <location>
        <begin position="225"/>
        <end position="521"/>
    </location>
</feature>
<dbReference type="Proteomes" id="UP000363590">
    <property type="component" value="Chromosome"/>
</dbReference>
<dbReference type="InterPro" id="IPR008984">
    <property type="entry name" value="SMAD_FHA_dom_sf"/>
</dbReference>
<dbReference type="PANTHER" id="PTHR30486:SF15">
    <property type="entry name" value="TYPE II_IV SECRETION SYSTEM ATPASE"/>
    <property type="match status" value="1"/>
</dbReference>
<comment type="similarity">
    <text evidence="1">Belongs to the GSP E family.</text>
</comment>
<evidence type="ECO:0000313" key="4">
    <source>
        <dbReference type="Proteomes" id="UP000363590"/>
    </source>
</evidence>
<reference evidence="3 4" key="1">
    <citation type="submission" date="2019-10" db="EMBL/GenBank/DDBJ databases">
        <authorList>
            <person name="Wang R."/>
        </authorList>
    </citation>
    <scope>NUCLEOTIDE SEQUENCE [LARGE SCALE GENOMIC DNA]</scope>
    <source>
        <strain evidence="3 4">ATCC 19377</strain>
    </source>
</reference>
<dbReference type="Gene3D" id="2.60.200.20">
    <property type="match status" value="1"/>
</dbReference>
<dbReference type="KEGG" id="atx:GCD22_03456"/>
<sequence length="589" mass="65388">MFLIRASHPKTGTQIIAPSDGVCLMGKAEYAQLRLEGWNIGKEHARAYFEHGGVYVEGLSNFATIMVNGERMRAYGPVGAQDEVVIAGYCLQILPRFDDEILEVDKANSATALLSNKIPCSIDIPSDADSLLTPRQLTTMALDISKNDQIARPVYDAHWLSMVREVHESVRSQMDLRRIDLSTLSTEELRRMVGELVREIVWRMNLSADIDRQRLAKEVLDEAIGLGPLEDFLADESITEIMVNRFDEIFIERQGKLLAAPALFSSEIAVRHIIDRIVAPIGRRIDESSPLVDARLADGSRVNAVIPPLSLKGACITIRKFSKKRLQMENIMAYESIAPDMAQFVQVCVQQRKNMIISGGTGSGKTTLLNVLSNYIPEHERIVTIEDAAELRLYQPNLVSLEARPANMEGKGQIPIRELVRNALRMRPDRIVVGECRGGEALDMLQAMNTGHDGSLTTAHANSPRDMLSRLEVMVLMAGMDLPLTAIREQIASAVDVILQITRFSCGSRKVTSICEVTGTESGTIQLQELFTFKQQGYDSEGRVRGAFRATGAIPEFYEVMRERGLPIDLGIFQTPEPQRGLGAEHYVA</sequence>
<dbReference type="InterPro" id="IPR001482">
    <property type="entry name" value="T2SS/T4SS_dom"/>
</dbReference>
<evidence type="ECO:0000259" key="2">
    <source>
        <dbReference type="Pfam" id="PF00437"/>
    </source>
</evidence>
<dbReference type="Pfam" id="PF00437">
    <property type="entry name" value="T2SSE"/>
    <property type="match status" value="1"/>
</dbReference>
<evidence type="ECO:0000313" key="3">
    <source>
        <dbReference type="EMBL" id="QFX97519.1"/>
    </source>
</evidence>
<dbReference type="InterPro" id="IPR050921">
    <property type="entry name" value="T4SS_GSP_E_ATPase"/>
</dbReference>
<dbReference type="PANTHER" id="PTHR30486">
    <property type="entry name" value="TWITCHING MOTILITY PROTEIN PILT"/>
    <property type="match status" value="1"/>
</dbReference>
<dbReference type="AlphaFoldDB" id="A0A5P9XV38"/>
<dbReference type="SUPFAM" id="SSF52540">
    <property type="entry name" value="P-loop containing nucleoside triphosphate hydrolases"/>
    <property type="match status" value="1"/>
</dbReference>
<dbReference type="GO" id="GO:0016887">
    <property type="term" value="F:ATP hydrolysis activity"/>
    <property type="evidence" value="ECO:0007669"/>
    <property type="project" value="InterPro"/>
</dbReference>
<name>A0A5P9XV38_ACITH</name>
<proteinExistence type="inferred from homology"/>